<accession>A0A1N7KZS3</accession>
<organism evidence="2 3">
    <name type="scientific">Rhodobacter aestuarii</name>
    <dbReference type="NCBI Taxonomy" id="453582"/>
    <lineage>
        <taxon>Bacteria</taxon>
        <taxon>Pseudomonadati</taxon>
        <taxon>Pseudomonadota</taxon>
        <taxon>Alphaproteobacteria</taxon>
        <taxon>Rhodobacterales</taxon>
        <taxon>Rhodobacter group</taxon>
        <taxon>Rhodobacter</taxon>
    </lineage>
</organism>
<evidence type="ECO:0000256" key="1">
    <source>
        <dbReference type="ARBA" id="ARBA00006018"/>
    </source>
</evidence>
<dbReference type="EMBL" id="FTOG01000003">
    <property type="protein sequence ID" value="SIS67006.1"/>
    <property type="molecule type" value="Genomic_DNA"/>
</dbReference>
<reference evidence="3" key="1">
    <citation type="submission" date="2017-01" db="EMBL/GenBank/DDBJ databases">
        <authorList>
            <person name="Varghese N."/>
            <person name="Submissions S."/>
        </authorList>
    </citation>
    <scope>NUCLEOTIDE SEQUENCE [LARGE SCALE GENOMIC DNA]</scope>
    <source>
        <strain evidence="3">DSM 19945</strain>
    </source>
</reference>
<dbReference type="NCBIfam" id="TIGR00074">
    <property type="entry name" value="hypC_hupF"/>
    <property type="match status" value="1"/>
</dbReference>
<dbReference type="STRING" id="453582.SAMN05421580_103137"/>
<evidence type="ECO:0000313" key="2">
    <source>
        <dbReference type="EMBL" id="SIS67006.1"/>
    </source>
</evidence>
<dbReference type="PANTHER" id="PTHR35177">
    <property type="entry name" value="HYDROGENASE MATURATION FACTOR HYBG"/>
    <property type="match status" value="1"/>
</dbReference>
<dbReference type="Pfam" id="PF01455">
    <property type="entry name" value="HupF_HypC"/>
    <property type="match status" value="1"/>
</dbReference>
<comment type="similarity">
    <text evidence="1">Belongs to the HupF/HypC family.</text>
</comment>
<proteinExistence type="inferred from homology"/>
<dbReference type="GO" id="GO:0051604">
    <property type="term" value="P:protein maturation"/>
    <property type="evidence" value="ECO:0007669"/>
    <property type="project" value="TreeGrafter"/>
</dbReference>
<dbReference type="InterPro" id="IPR019812">
    <property type="entry name" value="Hydgase_assmbl_chp_CS"/>
</dbReference>
<dbReference type="OrthoDB" id="9806017at2"/>
<dbReference type="AlphaFoldDB" id="A0A1N7KZS3"/>
<name>A0A1N7KZS3_9RHOB</name>
<dbReference type="Gene3D" id="2.30.30.140">
    <property type="match status" value="1"/>
</dbReference>
<dbReference type="InterPro" id="IPR001109">
    <property type="entry name" value="Hydrogenase_HupF/HypC"/>
</dbReference>
<protein>
    <submittedName>
        <fullName evidence="2">Hydrogenase maturation protein HypC</fullName>
    </submittedName>
</protein>
<dbReference type="Proteomes" id="UP000186221">
    <property type="component" value="Unassembled WGS sequence"/>
</dbReference>
<sequence length="77" mass="8099">MCLGVPVQIEALLEGQMAQVTLEGNARKISVAMIEAPALGDYVTVHAGMAWDKLEPEEAQEILAAIELACLPPGAIV</sequence>
<dbReference type="GO" id="GO:0005506">
    <property type="term" value="F:iron ion binding"/>
    <property type="evidence" value="ECO:0007669"/>
    <property type="project" value="TreeGrafter"/>
</dbReference>
<dbReference type="RefSeq" id="WP_076484147.1">
    <property type="nucleotide sequence ID" value="NZ_FTOG01000003.1"/>
</dbReference>
<dbReference type="PANTHER" id="PTHR35177:SF2">
    <property type="entry name" value="HYDROGENASE MATURATION FACTOR HYBG"/>
    <property type="match status" value="1"/>
</dbReference>
<dbReference type="PROSITE" id="PS01097">
    <property type="entry name" value="HUPF_HYPC"/>
    <property type="match status" value="1"/>
</dbReference>
<dbReference type="SUPFAM" id="SSF159127">
    <property type="entry name" value="HupF/HypC-like"/>
    <property type="match status" value="1"/>
</dbReference>
<dbReference type="GO" id="GO:1902670">
    <property type="term" value="F:carbon dioxide binding"/>
    <property type="evidence" value="ECO:0007669"/>
    <property type="project" value="TreeGrafter"/>
</dbReference>
<dbReference type="PRINTS" id="PR00445">
    <property type="entry name" value="HUPFHYPC"/>
</dbReference>
<gene>
    <name evidence="2" type="ORF">SAMN05421580_103137</name>
</gene>
<keyword evidence="3" id="KW-1185">Reference proteome</keyword>
<evidence type="ECO:0000313" key="3">
    <source>
        <dbReference type="Proteomes" id="UP000186221"/>
    </source>
</evidence>